<dbReference type="InterPro" id="IPR029033">
    <property type="entry name" value="His_PPase_superfam"/>
</dbReference>
<dbReference type="RefSeq" id="WP_379996061.1">
    <property type="nucleotide sequence ID" value="NZ_JBHSGN010000067.1"/>
</dbReference>
<evidence type="ECO:0000256" key="1">
    <source>
        <dbReference type="ARBA" id="ARBA00022801"/>
    </source>
</evidence>
<dbReference type="Proteomes" id="UP001596023">
    <property type="component" value="Unassembled WGS sequence"/>
</dbReference>
<keyword evidence="3" id="KW-1185">Reference proteome</keyword>
<name>A0ABV9KW75_9BACT</name>
<dbReference type="Pfam" id="PF00300">
    <property type="entry name" value="His_Phos_1"/>
    <property type="match status" value="2"/>
</dbReference>
<dbReference type="InterPro" id="IPR013078">
    <property type="entry name" value="His_Pase_superF_clade-1"/>
</dbReference>
<sequence length="239" mass="26620">MSSKITLYIARHGKTMMNTLDRVQGWCDSPLTKEGIDVARYLGYGMSDINFRTAYCSDLRRTVQTTKIVLGAKGQEDIPVVELSGLREACFGSFEADFNHHMWHSAALYLHHTSSESMIKAIMEKEISYREVLDAVKKLDKMGMAENFSQVEARTQESLLEIAKNESQHGDANILVISHGMSILAMLLGLGGDKLFKKPLENAAVCKVIYHDGKFTVESMADMSYVEKGKKEAVTISGQ</sequence>
<evidence type="ECO:0000313" key="3">
    <source>
        <dbReference type="Proteomes" id="UP001596023"/>
    </source>
</evidence>
<protein>
    <submittedName>
        <fullName evidence="2">Histidine phosphatase family protein</fullName>
        <ecNumber evidence="2">3.1.3.-</ecNumber>
    </submittedName>
</protein>
<dbReference type="Gene3D" id="3.40.50.1240">
    <property type="entry name" value="Phosphoglycerate mutase-like"/>
    <property type="match status" value="1"/>
</dbReference>
<dbReference type="PANTHER" id="PTHR46517:SF1">
    <property type="entry name" value="FRUCTOSE-2,6-BISPHOSPHATASE TIGAR"/>
    <property type="match status" value="1"/>
</dbReference>
<accession>A0ABV9KW75</accession>
<dbReference type="PANTHER" id="PTHR46517">
    <property type="entry name" value="FRUCTOSE-2,6-BISPHOSPHATASE TIGAR"/>
    <property type="match status" value="1"/>
</dbReference>
<dbReference type="GO" id="GO:0016787">
    <property type="term" value="F:hydrolase activity"/>
    <property type="evidence" value="ECO:0007669"/>
    <property type="project" value="UniProtKB-KW"/>
</dbReference>
<keyword evidence="1 2" id="KW-0378">Hydrolase</keyword>
<organism evidence="2 3">
    <name type="scientific">Dysgonomonas termitidis</name>
    <dbReference type="NCBI Taxonomy" id="1516126"/>
    <lineage>
        <taxon>Bacteria</taxon>
        <taxon>Pseudomonadati</taxon>
        <taxon>Bacteroidota</taxon>
        <taxon>Bacteroidia</taxon>
        <taxon>Bacteroidales</taxon>
        <taxon>Dysgonomonadaceae</taxon>
        <taxon>Dysgonomonas</taxon>
    </lineage>
</organism>
<dbReference type="SMART" id="SM00855">
    <property type="entry name" value="PGAM"/>
    <property type="match status" value="1"/>
</dbReference>
<dbReference type="SUPFAM" id="SSF53254">
    <property type="entry name" value="Phosphoglycerate mutase-like"/>
    <property type="match status" value="1"/>
</dbReference>
<dbReference type="CDD" id="cd07067">
    <property type="entry name" value="HP_PGM_like"/>
    <property type="match status" value="1"/>
</dbReference>
<evidence type="ECO:0000313" key="2">
    <source>
        <dbReference type="EMBL" id="MFC4674103.1"/>
    </source>
</evidence>
<gene>
    <name evidence="2" type="ORF">ACFO6W_10380</name>
</gene>
<dbReference type="EMBL" id="JBHSGN010000067">
    <property type="protein sequence ID" value="MFC4674103.1"/>
    <property type="molecule type" value="Genomic_DNA"/>
</dbReference>
<dbReference type="EC" id="3.1.3.-" evidence="2"/>
<reference evidence="3" key="1">
    <citation type="journal article" date="2019" name="Int. J. Syst. Evol. Microbiol.">
        <title>The Global Catalogue of Microorganisms (GCM) 10K type strain sequencing project: providing services to taxonomists for standard genome sequencing and annotation.</title>
        <authorList>
            <consortium name="The Broad Institute Genomics Platform"/>
            <consortium name="The Broad Institute Genome Sequencing Center for Infectious Disease"/>
            <person name="Wu L."/>
            <person name="Ma J."/>
        </authorList>
    </citation>
    <scope>NUCLEOTIDE SEQUENCE [LARGE SCALE GENOMIC DNA]</scope>
    <source>
        <strain evidence="3">CCUG 66188</strain>
    </source>
</reference>
<dbReference type="InterPro" id="IPR051695">
    <property type="entry name" value="Phosphoglycerate_Mutase"/>
</dbReference>
<proteinExistence type="predicted"/>
<comment type="caution">
    <text evidence="2">The sequence shown here is derived from an EMBL/GenBank/DDBJ whole genome shotgun (WGS) entry which is preliminary data.</text>
</comment>